<accession>A0A2P2NRW1</accession>
<proteinExistence type="predicted"/>
<name>A0A2P2NRW1_RHIMU</name>
<reference evidence="1" key="1">
    <citation type="submission" date="2018-02" db="EMBL/GenBank/DDBJ databases">
        <title>Rhizophora mucronata_Transcriptome.</title>
        <authorList>
            <person name="Meera S.P."/>
            <person name="Sreeshan A."/>
            <person name="Augustine A."/>
        </authorList>
    </citation>
    <scope>NUCLEOTIDE SEQUENCE</scope>
    <source>
        <tissue evidence="1">Leaf</tissue>
    </source>
</reference>
<organism evidence="1">
    <name type="scientific">Rhizophora mucronata</name>
    <name type="common">Asiatic mangrove</name>
    <dbReference type="NCBI Taxonomy" id="61149"/>
    <lineage>
        <taxon>Eukaryota</taxon>
        <taxon>Viridiplantae</taxon>
        <taxon>Streptophyta</taxon>
        <taxon>Embryophyta</taxon>
        <taxon>Tracheophyta</taxon>
        <taxon>Spermatophyta</taxon>
        <taxon>Magnoliopsida</taxon>
        <taxon>eudicotyledons</taxon>
        <taxon>Gunneridae</taxon>
        <taxon>Pentapetalae</taxon>
        <taxon>rosids</taxon>
        <taxon>fabids</taxon>
        <taxon>Malpighiales</taxon>
        <taxon>Rhizophoraceae</taxon>
        <taxon>Rhizophora</taxon>
    </lineage>
</organism>
<dbReference type="EMBL" id="GGEC01064768">
    <property type="protein sequence ID" value="MBX45252.1"/>
    <property type="molecule type" value="Transcribed_RNA"/>
</dbReference>
<evidence type="ECO:0000313" key="1">
    <source>
        <dbReference type="EMBL" id="MBX45252.1"/>
    </source>
</evidence>
<protein>
    <submittedName>
        <fullName evidence="1">Uncharacterized protein</fullName>
    </submittedName>
</protein>
<sequence length="76" mass="9131">MILELISLCLIHNCPRDLFGGLVHRIKNLSPIYSCYKNFIHKKFKLFLSSHKCTLFFFLMSNCFWVREHRVLQTHC</sequence>
<dbReference type="AlphaFoldDB" id="A0A2P2NRW1"/>